<evidence type="ECO:0000313" key="3">
    <source>
        <dbReference type="Proteomes" id="UP000264820"/>
    </source>
</evidence>
<keyword evidence="3" id="KW-1185">Reference proteome</keyword>
<evidence type="ECO:0000256" key="1">
    <source>
        <dbReference type="SAM" id="Coils"/>
    </source>
</evidence>
<protein>
    <submittedName>
        <fullName evidence="2">Uncharacterized protein</fullName>
    </submittedName>
</protein>
<dbReference type="GeneTree" id="ENSGT00940000156003"/>
<keyword evidence="1" id="KW-0175">Coiled coil</keyword>
<evidence type="ECO:0000313" key="2">
    <source>
        <dbReference type="Ensembl" id="ENSHCOP00000027214.1"/>
    </source>
</evidence>
<dbReference type="AlphaFoldDB" id="A0A3Q2ZL85"/>
<sequence length="306" mass="34630">MELDEEILSAVQEVDKLSRMVWEASNRAREAKVNAQRVLIKSNQSKERVEQSNEQLRRLIKDIRDLLMNDKANASVIEAVANEVLALDMPTSTEKLQELTREIKEKVKALTNVENILIQSADDMKAAKELLKQAERSQAVKTALDETERAQSLAVDAIQLAQKNTKGTLDLLLSVDSETASSEQRLGNTTGRLLQLEREVGLLRQNELEVNSMVKDKLEEVEDLVEDKGESVLQARRRADELQQEARELLAQSSGKLKRLQELESSYEDHQRTIEAKAAELAELEETARRILDDISHKVMLYSTCL</sequence>
<feature type="coiled-coil region" evidence="1">
    <location>
        <begin position="225"/>
        <end position="294"/>
    </location>
</feature>
<reference evidence="2" key="1">
    <citation type="submission" date="2025-08" db="UniProtKB">
        <authorList>
            <consortium name="Ensembl"/>
        </authorList>
    </citation>
    <scope>IDENTIFICATION</scope>
</reference>
<accession>A0A3Q2ZL85</accession>
<dbReference type="Ensembl" id="ENSHCOT00000028008.1">
    <property type="protein sequence ID" value="ENSHCOP00000027214.1"/>
    <property type="gene ID" value="ENSHCOG00000018855.1"/>
</dbReference>
<name>A0A3Q2ZL85_HIPCM</name>
<dbReference type="OMA" id="MTWRESC"/>
<organism evidence="2 3">
    <name type="scientific">Hippocampus comes</name>
    <name type="common">Tiger tail seahorse</name>
    <dbReference type="NCBI Taxonomy" id="109280"/>
    <lineage>
        <taxon>Eukaryota</taxon>
        <taxon>Metazoa</taxon>
        <taxon>Chordata</taxon>
        <taxon>Craniata</taxon>
        <taxon>Vertebrata</taxon>
        <taxon>Euteleostomi</taxon>
        <taxon>Actinopterygii</taxon>
        <taxon>Neopterygii</taxon>
        <taxon>Teleostei</taxon>
        <taxon>Neoteleostei</taxon>
        <taxon>Acanthomorphata</taxon>
        <taxon>Syngnathiaria</taxon>
        <taxon>Syngnathiformes</taxon>
        <taxon>Syngnathoidei</taxon>
        <taxon>Syngnathidae</taxon>
        <taxon>Hippocampus</taxon>
    </lineage>
</organism>
<dbReference type="Proteomes" id="UP000264820">
    <property type="component" value="Unplaced"/>
</dbReference>
<reference evidence="2" key="2">
    <citation type="submission" date="2025-09" db="UniProtKB">
        <authorList>
            <consortium name="Ensembl"/>
        </authorList>
    </citation>
    <scope>IDENTIFICATION</scope>
</reference>
<dbReference type="STRING" id="109280.ENSHCOP00000027214"/>
<feature type="coiled-coil region" evidence="1">
    <location>
        <begin position="42"/>
        <end position="137"/>
    </location>
</feature>
<proteinExistence type="predicted"/>